<name>A0ACB8HJS4_9BRYO</name>
<dbReference type="EMBL" id="CM038913">
    <property type="protein sequence ID" value="KAH9556484.1"/>
    <property type="molecule type" value="Genomic_DNA"/>
</dbReference>
<gene>
    <name evidence="1" type="ORF">CY35_07G030500</name>
</gene>
<evidence type="ECO:0000313" key="2">
    <source>
        <dbReference type="Proteomes" id="UP000828922"/>
    </source>
</evidence>
<keyword evidence="2" id="KW-1185">Reference proteome</keyword>
<dbReference type="Proteomes" id="UP000828922">
    <property type="component" value="Linkage Group LG07"/>
</dbReference>
<comment type="caution">
    <text evidence="1">The sequence shown here is derived from an EMBL/GenBank/DDBJ whole genome shotgun (WGS) entry which is preliminary data.</text>
</comment>
<organism evidence="1 2">
    <name type="scientific">Sphagnum magellanicum</name>
    <dbReference type="NCBI Taxonomy" id="128215"/>
    <lineage>
        <taxon>Eukaryota</taxon>
        <taxon>Viridiplantae</taxon>
        <taxon>Streptophyta</taxon>
        <taxon>Embryophyta</taxon>
        <taxon>Bryophyta</taxon>
        <taxon>Sphagnophytina</taxon>
        <taxon>Sphagnopsida</taxon>
        <taxon>Sphagnales</taxon>
        <taxon>Sphagnaceae</taxon>
        <taxon>Sphagnum</taxon>
    </lineage>
</organism>
<sequence>MEALIVDVEVHTLPLGTLHQELPIQPLLPPFGEDIIDSDAIEEDNTPKDAVEAVAMHRKGEGERGHLMLEALPIFAQEDPHMIGLLGRQKYIDIVTTAAVGWIEGVLGGPHGKSRIHKSTMQQNRHTCVALYLEEEYKALALEAHFDCKRPDIPVGIRPSFQCKFCKQCFKDKNTLSYHRMMTQCPEYKGKDLLKMYPTWTKSDANELTRLGEKYGKTLPNRFK</sequence>
<reference evidence="2" key="1">
    <citation type="journal article" date="2022" name="New Phytol.">
        <title>Phylogenomic structure and speciation in an emerging model: the Sphagnum magellanicum complex (Bryophyta).</title>
        <authorList>
            <person name="Shaw A.J."/>
            <person name="Piatkowski B."/>
            <person name="Duffy A.M."/>
            <person name="Aguero B."/>
            <person name="Imwattana K."/>
            <person name="Nieto-Lugilde M."/>
            <person name="Healey A."/>
            <person name="Weston D.J."/>
            <person name="Patel M.N."/>
            <person name="Schmutz J."/>
            <person name="Grimwood J."/>
            <person name="Yavitt J.B."/>
            <person name="Hassel K."/>
            <person name="Stenoien H.K."/>
            <person name="Flatberg K.I."/>
            <person name="Bickford C.P."/>
            <person name="Hicks K.A."/>
        </authorList>
    </citation>
    <scope>NUCLEOTIDE SEQUENCE [LARGE SCALE GENOMIC DNA]</scope>
</reference>
<evidence type="ECO:0000313" key="1">
    <source>
        <dbReference type="EMBL" id="KAH9556484.1"/>
    </source>
</evidence>
<proteinExistence type="predicted"/>
<protein>
    <submittedName>
        <fullName evidence="1">Uncharacterized protein</fullName>
    </submittedName>
</protein>
<accession>A0ACB8HJS4</accession>